<keyword evidence="1" id="KW-1133">Transmembrane helix</keyword>
<reference evidence="3 4" key="1">
    <citation type="journal article" date="2012" name="BMC Genomics">
        <title>Comparative genomics of the white-rot fungi, Phanerochaete carnosa and P. chrysosporium, to elucidate the genetic basis of the distinct wood types they colonize.</title>
        <authorList>
            <person name="Suzuki H."/>
            <person name="MacDonald J."/>
            <person name="Syed K."/>
            <person name="Salamov A."/>
            <person name="Hori C."/>
            <person name="Aerts A."/>
            <person name="Henrissat B."/>
            <person name="Wiebenga A."/>
            <person name="vanKuyk P.A."/>
            <person name="Barry K."/>
            <person name="Lindquist E."/>
            <person name="LaButti K."/>
            <person name="Lapidus A."/>
            <person name="Lucas S."/>
            <person name="Coutinho P."/>
            <person name="Gong Y."/>
            <person name="Samejima M."/>
            <person name="Mahadevan R."/>
            <person name="Abou-Zaid M."/>
            <person name="de Vries R.P."/>
            <person name="Igarashi K."/>
            <person name="Yadav J.S."/>
            <person name="Grigoriev I.V."/>
            <person name="Master E.R."/>
        </authorList>
    </citation>
    <scope>NUCLEOTIDE SEQUENCE [LARGE SCALE GENOMIC DNA]</scope>
    <source>
        <strain evidence="3 4">HHB-10118-sp</strain>
    </source>
</reference>
<feature type="transmembrane region" description="Helical" evidence="1">
    <location>
        <begin position="255"/>
        <end position="276"/>
    </location>
</feature>
<dbReference type="Pfam" id="PF20152">
    <property type="entry name" value="DUF6534"/>
    <property type="match status" value="1"/>
</dbReference>
<feature type="transmembrane region" description="Helical" evidence="1">
    <location>
        <begin position="116"/>
        <end position="136"/>
    </location>
</feature>
<dbReference type="InterPro" id="IPR045339">
    <property type="entry name" value="DUF6534"/>
</dbReference>
<gene>
    <name evidence="3" type="ORF">PHACADRAFT_262862</name>
</gene>
<evidence type="ECO:0000259" key="2">
    <source>
        <dbReference type="Pfam" id="PF20152"/>
    </source>
</evidence>
<dbReference type="AlphaFoldDB" id="K5UMN4"/>
<keyword evidence="1" id="KW-0472">Membrane</keyword>
<dbReference type="Proteomes" id="UP000008370">
    <property type="component" value="Unassembled WGS sequence"/>
</dbReference>
<name>K5UMN4_PHACS</name>
<organism evidence="3 4">
    <name type="scientific">Phanerochaete carnosa (strain HHB-10118-sp)</name>
    <name type="common">White-rot fungus</name>
    <name type="synonym">Peniophora carnosa</name>
    <dbReference type="NCBI Taxonomy" id="650164"/>
    <lineage>
        <taxon>Eukaryota</taxon>
        <taxon>Fungi</taxon>
        <taxon>Dikarya</taxon>
        <taxon>Basidiomycota</taxon>
        <taxon>Agaricomycotina</taxon>
        <taxon>Agaricomycetes</taxon>
        <taxon>Polyporales</taxon>
        <taxon>Phanerochaetaceae</taxon>
        <taxon>Phanerochaete</taxon>
    </lineage>
</organism>
<dbReference type="RefSeq" id="XP_007400121.1">
    <property type="nucleotide sequence ID" value="XM_007400059.1"/>
</dbReference>
<feature type="transmembrane region" description="Helical" evidence="1">
    <location>
        <begin position="221"/>
        <end position="249"/>
    </location>
</feature>
<dbReference type="OrthoDB" id="2745105at2759"/>
<accession>K5UMN4</accession>
<dbReference type="InParanoid" id="K5UMN4"/>
<feature type="transmembrane region" description="Helical" evidence="1">
    <location>
        <begin position="58"/>
        <end position="76"/>
    </location>
</feature>
<evidence type="ECO:0000256" key="1">
    <source>
        <dbReference type="SAM" id="Phobius"/>
    </source>
</evidence>
<proteinExistence type="predicted"/>
<dbReference type="GeneID" id="18918400"/>
<feature type="domain" description="DUF6534" evidence="2">
    <location>
        <begin position="194"/>
        <end position="278"/>
    </location>
</feature>
<feature type="transmembrane region" description="Helical" evidence="1">
    <location>
        <begin position="148"/>
        <end position="166"/>
    </location>
</feature>
<feature type="transmembrane region" description="Helical" evidence="1">
    <location>
        <begin position="16"/>
        <end position="38"/>
    </location>
</feature>
<dbReference type="EMBL" id="JH930477">
    <property type="protein sequence ID" value="EKM50956.1"/>
    <property type="molecule type" value="Genomic_DNA"/>
</dbReference>
<keyword evidence="4" id="KW-1185">Reference proteome</keyword>
<sequence>MQATPSISPDPYLGPYLIGTVVTAIFFGILCLQCYLFFRQSGELQEGCMKRALIASIWLLNAFNLFSLIWLCYSSMVTNFGDLQQFLYGAINWFVSHEPYPLRILAQHGALYHRSIAAALLCTAWSKVIAQGWLSWHIWMCSGRNRSVCAVLGFGVVTTCCLSTALAGKSATIKHFSQLSSYNWLIYLNIACDACTNLGITAMLSIYLSRARRSPLYSWDYVITAPVVFMSNTGILCLIEILLTLVVRICRPNDFIFWGILIPYSTVYANALLGFLNTGVGSNTEVKPRFTLSNSDSPEDTSTRHVTHADMRRAMNLGVNSQVATELPLAVHVERIVEKELKHMETL</sequence>
<dbReference type="KEGG" id="pco:PHACADRAFT_262862"/>
<evidence type="ECO:0000313" key="4">
    <source>
        <dbReference type="Proteomes" id="UP000008370"/>
    </source>
</evidence>
<evidence type="ECO:0000313" key="3">
    <source>
        <dbReference type="EMBL" id="EKM50956.1"/>
    </source>
</evidence>
<protein>
    <recommendedName>
        <fullName evidence="2">DUF6534 domain-containing protein</fullName>
    </recommendedName>
</protein>
<dbReference type="HOGENOM" id="CLU_046025_5_3_1"/>
<feature type="transmembrane region" description="Helical" evidence="1">
    <location>
        <begin position="186"/>
        <end position="209"/>
    </location>
</feature>
<keyword evidence="1" id="KW-0812">Transmembrane</keyword>